<dbReference type="CDD" id="cd19481">
    <property type="entry name" value="RecA-like_protease"/>
    <property type="match status" value="1"/>
</dbReference>
<dbReference type="GeneID" id="25292427"/>
<dbReference type="Gene3D" id="1.10.8.60">
    <property type="match status" value="1"/>
</dbReference>
<dbReference type="EMBL" id="KN847477">
    <property type="protein sequence ID" value="KIX06380.1"/>
    <property type="molecule type" value="Genomic_DNA"/>
</dbReference>
<dbReference type="Pfam" id="PF00004">
    <property type="entry name" value="AAA"/>
    <property type="match status" value="1"/>
</dbReference>
<dbReference type="GO" id="GO:0005634">
    <property type="term" value="C:nucleus"/>
    <property type="evidence" value="ECO:0007669"/>
    <property type="project" value="TreeGrafter"/>
</dbReference>
<evidence type="ECO:0000313" key="2">
    <source>
        <dbReference type="EMBL" id="KIX06380.1"/>
    </source>
</evidence>
<dbReference type="GO" id="GO:0042254">
    <property type="term" value="P:ribosome biogenesis"/>
    <property type="evidence" value="ECO:0007669"/>
    <property type="project" value="TreeGrafter"/>
</dbReference>
<keyword evidence="3" id="KW-1185">Reference proteome</keyword>
<accession>A0A0D2JB95</accession>
<dbReference type="InterPro" id="IPR027417">
    <property type="entry name" value="P-loop_NTPase"/>
</dbReference>
<dbReference type="OrthoDB" id="2115716at2759"/>
<dbReference type="InterPro" id="IPR003959">
    <property type="entry name" value="ATPase_AAA_core"/>
</dbReference>
<gene>
    <name evidence="2" type="ORF">Z518_04356</name>
</gene>
<evidence type="ECO:0000313" key="3">
    <source>
        <dbReference type="Proteomes" id="UP000053617"/>
    </source>
</evidence>
<dbReference type="SUPFAM" id="SSF52540">
    <property type="entry name" value="P-loop containing nucleoside triphosphate hydrolases"/>
    <property type="match status" value="1"/>
</dbReference>
<dbReference type="GO" id="GO:0016887">
    <property type="term" value="F:ATP hydrolysis activity"/>
    <property type="evidence" value="ECO:0007669"/>
    <property type="project" value="InterPro"/>
</dbReference>
<dbReference type="Gene3D" id="3.40.50.300">
    <property type="entry name" value="P-loop containing nucleotide triphosphate hydrolases"/>
    <property type="match status" value="1"/>
</dbReference>
<dbReference type="HOGENOM" id="CLU_025506_1_0_1"/>
<dbReference type="PANTHER" id="PTHR23077:SF132">
    <property type="entry name" value="ATP-DEPENDENT ZN PROTEASE"/>
    <property type="match status" value="1"/>
</dbReference>
<feature type="domain" description="ATPase AAA-type core" evidence="1">
    <location>
        <begin position="233"/>
        <end position="354"/>
    </location>
</feature>
<dbReference type="RefSeq" id="XP_013273516.1">
    <property type="nucleotide sequence ID" value="XM_013418062.1"/>
</dbReference>
<sequence length="533" mass="60956">MDPSHHELDASEAAGSVAEAFFRNASAPRVDTDAVILNIIQNKHPGVPVTTVPEGNCNLKAYAAAGYASIETAEPQHQSGSNVYPDTLKWTLYIPPQKRLDGGNGIVADEVFFESYIYKWQNMAFLVYFVDGRDGAFLGSQIRNQYILGNKAAVRTLVATAGRYQSILHDEIWVFNQGFWRKDPLLYRSIMKSHWEDVILDQEMKDDLIETAQRFFDSRDQYDRLRVPWKRGIIFHGPPGNGKTISIKATMHMLYNRTPPIPTLYVQTLVSFVPPEFSIETIFTKARQEAPCYLVFEDLDSLVTDQTRSFFLNAVDGLSENEGILMVGSTNHLERLDPGIAKRPSRFDRKYLFPNPNFDQRVKYCQYWQRKLKDNKGIEFPNEICEAAAKITDQFSFAYIQEAFVSALLTIARENKDDNMNGNGNGNDYGGQHEERVKEKETMTEDEVNEMDQVDEGQELQNEWDVLDITDECSARSTGMSKDKDKDKEMEMEKDKDLDDYILWRKLKYQVELLRKELSKGRGVSLDGNICVS</sequence>
<dbReference type="GO" id="GO:1990275">
    <property type="term" value="F:preribosome binding"/>
    <property type="evidence" value="ECO:0007669"/>
    <property type="project" value="TreeGrafter"/>
</dbReference>
<proteinExistence type="predicted"/>
<dbReference type="GO" id="GO:0005524">
    <property type="term" value="F:ATP binding"/>
    <property type="evidence" value="ECO:0007669"/>
    <property type="project" value="InterPro"/>
</dbReference>
<dbReference type="PANTHER" id="PTHR23077">
    <property type="entry name" value="AAA-FAMILY ATPASE"/>
    <property type="match status" value="1"/>
</dbReference>
<protein>
    <recommendedName>
        <fullName evidence="1">ATPase AAA-type core domain-containing protein</fullName>
    </recommendedName>
</protein>
<dbReference type="AlphaFoldDB" id="A0A0D2JB95"/>
<name>A0A0D2JB95_9EURO</name>
<dbReference type="VEuPathDB" id="FungiDB:Z518_04356"/>
<reference evidence="2 3" key="1">
    <citation type="submission" date="2015-01" db="EMBL/GenBank/DDBJ databases">
        <title>The Genome Sequence of Rhinocladiella mackenzie CBS 650.93.</title>
        <authorList>
            <consortium name="The Broad Institute Genomics Platform"/>
            <person name="Cuomo C."/>
            <person name="de Hoog S."/>
            <person name="Gorbushina A."/>
            <person name="Stielow B."/>
            <person name="Teixiera M."/>
            <person name="Abouelleil A."/>
            <person name="Chapman S.B."/>
            <person name="Priest M."/>
            <person name="Young S.K."/>
            <person name="Wortman J."/>
            <person name="Nusbaum C."/>
            <person name="Birren B."/>
        </authorList>
    </citation>
    <scope>NUCLEOTIDE SEQUENCE [LARGE SCALE GENOMIC DNA]</scope>
    <source>
        <strain evidence="2 3">CBS 650.93</strain>
    </source>
</reference>
<dbReference type="InterPro" id="IPR050168">
    <property type="entry name" value="AAA_ATPase_domain"/>
</dbReference>
<organism evidence="2 3">
    <name type="scientific">Rhinocladiella mackenziei CBS 650.93</name>
    <dbReference type="NCBI Taxonomy" id="1442369"/>
    <lineage>
        <taxon>Eukaryota</taxon>
        <taxon>Fungi</taxon>
        <taxon>Dikarya</taxon>
        <taxon>Ascomycota</taxon>
        <taxon>Pezizomycotina</taxon>
        <taxon>Eurotiomycetes</taxon>
        <taxon>Chaetothyriomycetidae</taxon>
        <taxon>Chaetothyriales</taxon>
        <taxon>Herpotrichiellaceae</taxon>
        <taxon>Rhinocladiella</taxon>
    </lineage>
</organism>
<evidence type="ECO:0000259" key="1">
    <source>
        <dbReference type="Pfam" id="PF00004"/>
    </source>
</evidence>
<dbReference type="STRING" id="1442369.A0A0D2JB95"/>
<dbReference type="GO" id="GO:0003723">
    <property type="term" value="F:RNA binding"/>
    <property type="evidence" value="ECO:0007669"/>
    <property type="project" value="TreeGrafter"/>
</dbReference>
<dbReference type="Proteomes" id="UP000053617">
    <property type="component" value="Unassembled WGS sequence"/>
</dbReference>